<proteinExistence type="predicted"/>
<keyword evidence="2" id="KW-1185">Reference proteome</keyword>
<feature type="compositionally biased region" description="Polar residues" evidence="1">
    <location>
        <begin position="62"/>
        <end position="71"/>
    </location>
</feature>
<evidence type="ECO:0000313" key="3">
    <source>
        <dbReference type="WBParaSite" id="PEQ_0001319601-mRNA-1"/>
    </source>
</evidence>
<evidence type="ECO:0000313" key="2">
    <source>
        <dbReference type="Proteomes" id="UP000887564"/>
    </source>
</evidence>
<evidence type="ECO:0000256" key="1">
    <source>
        <dbReference type="SAM" id="MobiDB-lite"/>
    </source>
</evidence>
<dbReference type="WBParaSite" id="PEQ_0001319601-mRNA-1">
    <property type="protein sequence ID" value="PEQ_0001319601-mRNA-1"/>
    <property type="gene ID" value="PEQ_0001319601"/>
</dbReference>
<organism evidence="2 3">
    <name type="scientific">Parascaris equorum</name>
    <name type="common">Equine roundworm</name>
    <dbReference type="NCBI Taxonomy" id="6256"/>
    <lineage>
        <taxon>Eukaryota</taxon>
        <taxon>Metazoa</taxon>
        <taxon>Ecdysozoa</taxon>
        <taxon>Nematoda</taxon>
        <taxon>Chromadorea</taxon>
        <taxon>Rhabditida</taxon>
        <taxon>Spirurina</taxon>
        <taxon>Ascaridomorpha</taxon>
        <taxon>Ascaridoidea</taxon>
        <taxon>Ascarididae</taxon>
        <taxon>Parascaris</taxon>
    </lineage>
</organism>
<sequence>MGELADLALKASEDLMMQQAEEWGLNDYKQPKSVQPKDGGKFQKAGDFERHYTSAARGEASSGENFESSDGTRIAQERKVDLKVEDQHNLNEEIDRGT</sequence>
<dbReference type="AlphaFoldDB" id="A0A914SGT2"/>
<reference evidence="3" key="1">
    <citation type="submission" date="2022-11" db="UniProtKB">
        <authorList>
            <consortium name="WormBaseParasite"/>
        </authorList>
    </citation>
    <scope>IDENTIFICATION</scope>
</reference>
<feature type="region of interest" description="Disordered" evidence="1">
    <location>
        <begin position="26"/>
        <end position="98"/>
    </location>
</feature>
<protein>
    <submittedName>
        <fullName evidence="3">Uncharacterized protein</fullName>
    </submittedName>
</protein>
<name>A0A914SGT2_PAREQ</name>
<feature type="compositionally biased region" description="Basic and acidic residues" evidence="1">
    <location>
        <begin position="75"/>
        <end position="98"/>
    </location>
</feature>
<feature type="compositionally biased region" description="Basic and acidic residues" evidence="1">
    <location>
        <begin position="38"/>
        <end position="52"/>
    </location>
</feature>
<accession>A0A914SGT2</accession>
<dbReference type="Proteomes" id="UP000887564">
    <property type="component" value="Unplaced"/>
</dbReference>